<evidence type="ECO:0000313" key="3">
    <source>
        <dbReference type="EMBL" id="MFD1611322.1"/>
    </source>
</evidence>
<dbReference type="Pfam" id="PF05161">
    <property type="entry name" value="MOFRL"/>
    <property type="match status" value="1"/>
</dbReference>
<dbReference type="Gene3D" id="3.40.1480.10">
    <property type="entry name" value="MOFRL domain"/>
    <property type="match status" value="1"/>
</dbReference>
<dbReference type="Pfam" id="PF13660">
    <property type="entry name" value="DUF4147"/>
    <property type="match status" value="1"/>
</dbReference>
<protein>
    <submittedName>
        <fullName evidence="3">Glycerate kinase</fullName>
    </submittedName>
</protein>
<dbReference type="Gene3D" id="3.40.50.10180">
    <property type="entry name" value="Glycerate kinase, MOFRL-like N-terminal domain"/>
    <property type="match status" value="1"/>
</dbReference>
<dbReference type="InterPro" id="IPR039760">
    <property type="entry name" value="MOFRL_protein"/>
</dbReference>
<proteinExistence type="predicted"/>
<dbReference type="GO" id="GO:0016301">
    <property type="term" value="F:kinase activity"/>
    <property type="evidence" value="ECO:0007669"/>
    <property type="project" value="UniProtKB-KW"/>
</dbReference>
<dbReference type="InterPro" id="IPR025286">
    <property type="entry name" value="MOFRL_assoc_dom"/>
</dbReference>
<reference evidence="4" key="1">
    <citation type="journal article" date="2019" name="Int. J. Syst. Evol. Microbiol.">
        <title>The Global Catalogue of Microorganisms (GCM) 10K type strain sequencing project: providing services to taxonomists for standard genome sequencing and annotation.</title>
        <authorList>
            <consortium name="The Broad Institute Genomics Platform"/>
            <consortium name="The Broad Institute Genome Sequencing Center for Infectious Disease"/>
            <person name="Wu L."/>
            <person name="Ma J."/>
        </authorList>
    </citation>
    <scope>NUCLEOTIDE SEQUENCE [LARGE SCALE GENOMIC DNA]</scope>
    <source>
        <strain evidence="4">CGMCC 1.16275</strain>
    </source>
</reference>
<sequence length="437" mass="45246">MEALIATTGDTIVQSNDTALTTLHALFDCAVQSVSAESAMPRILPEPAHGRLVVVAVGKAAADMMRVARMRARKPVDGLIVTRYGHAPEGLDWPGIELIEAGHPYPDENSLRGAERALEIAHSLHAGDHLLLLLSGGGSALLAAPVEGLSLADKQATTKLLLRSGATISEINCVRKHLSRIKGGRLAVAAGAAQVTTWIISDVPGDDPSFVSSGPTVPDLTSLQMARDIIAKYRIDAPKSVTRALADPANETPAADSLGLAGGDIRVIARARDALSAVATRGTELGFTVSSLGDQLQAEARHLGASHAALARRLAGDGKKRLILSGGETTVTVVNPKGRGGRNMEYALGLAIALDGAPGIWALACDTDGIDGTEDAAGAVVGPDTLARARALGLDPAKHLAENNAYLFFKALGDLVMTGPTGTNVNDFRAVLIEGQP</sequence>
<dbReference type="SUPFAM" id="SSF82544">
    <property type="entry name" value="GckA/TtuD-like"/>
    <property type="match status" value="1"/>
</dbReference>
<name>A0ABW4I1C0_9SPHN</name>
<comment type="caution">
    <text evidence="3">The sequence shown here is derived from an EMBL/GenBank/DDBJ whole genome shotgun (WGS) entry which is preliminary data.</text>
</comment>
<accession>A0ABW4I1C0</accession>
<feature type="domain" description="MOFRL" evidence="1">
    <location>
        <begin position="322"/>
        <end position="427"/>
    </location>
</feature>
<dbReference type="InterPro" id="IPR037035">
    <property type="entry name" value="GK-like_C_sf"/>
</dbReference>
<dbReference type="RefSeq" id="WP_380887829.1">
    <property type="nucleotide sequence ID" value="NZ_JBHUDY010000001.1"/>
</dbReference>
<dbReference type="PANTHER" id="PTHR12227:SF0">
    <property type="entry name" value="GLYCERATE KINASE"/>
    <property type="match status" value="1"/>
</dbReference>
<keyword evidence="3" id="KW-0418">Kinase</keyword>
<gene>
    <name evidence="3" type="ORF">ACFSCW_05845</name>
</gene>
<dbReference type="PANTHER" id="PTHR12227">
    <property type="entry name" value="GLYCERATE KINASE"/>
    <property type="match status" value="1"/>
</dbReference>
<organism evidence="3 4">
    <name type="scientific">Sphingomonas tabacisoli</name>
    <dbReference type="NCBI Taxonomy" id="2249466"/>
    <lineage>
        <taxon>Bacteria</taxon>
        <taxon>Pseudomonadati</taxon>
        <taxon>Pseudomonadota</taxon>
        <taxon>Alphaproteobacteria</taxon>
        <taxon>Sphingomonadales</taxon>
        <taxon>Sphingomonadaceae</taxon>
        <taxon>Sphingomonas</taxon>
    </lineage>
</organism>
<evidence type="ECO:0000259" key="1">
    <source>
        <dbReference type="Pfam" id="PF05161"/>
    </source>
</evidence>
<feature type="domain" description="MOFRL-associated" evidence="2">
    <location>
        <begin position="23"/>
        <end position="245"/>
    </location>
</feature>
<keyword evidence="4" id="KW-1185">Reference proteome</keyword>
<dbReference type="Proteomes" id="UP001597115">
    <property type="component" value="Unassembled WGS sequence"/>
</dbReference>
<keyword evidence="3" id="KW-0808">Transferase</keyword>
<evidence type="ECO:0000259" key="2">
    <source>
        <dbReference type="Pfam" id="PF13660"/>
    </source>
</evidence>
<evidence type="ECO:0000313" key="4">
    <source>
        <dbReference type="Proteomes" id="UP001597115"/>
    </source>
</evidence>
<dbReference type="InterPro" id="IPR007835">
    <property type="entry name" value="MOFRL"/>
</dbReference>
<dbReference type="InterPro" id="IPR038614">
    <property type="entry name" value="GK_N_sf"/>
</dbReference>
<dbReference type="EMBL" id="JBHUDY010000001">
    <property type="protein sequence ID" value="MFD1611322.1"/>
    <property type="molecule type" value="Genomic_DNA"/>
</dbReference>